<reference evidence="2" key="2">
    <citation type="journal article" date="2023" name="Infect Dis Poverty">
        <title>Chromosome-scale genome of the human blood fluke Schistosoma mekongi and its implications for public health.</title>
        <authorList>
            <person name="Zhou M."/>
            <person name="Xu L."/>
            <person name="Xu D."/>
            <person name="Chen W."/>
            <person name="Khan J."/>
            <person name="Hu Y."/>
            <person name="Huang H."/>
            <person name="Wei H."/>
            <person name="Zhang Y."/>
            <person name="Chusongsang P."/>
            <person name="Tanasarnprasert K."/>
            <person name="Hu X."/>
            <person name="Limpanont Y."/>
            <person name="Lv Z."/>
        </authorList>
    </citation>
    <scope>NUCLEOTIDE SEQUENCE</scope>
    <source>
        <strain evidence="2">LV_2022a</strain>
    </source>
</reference>
<accession>A0AAE2D3T8</accession>
<dbReference type="InterPro" id="IPR036291">
    <property type="entry name" value="NAD(P)-bd_dom_sf"/>
</dbReference>
<feature type="non-terminal residue" evidence="2">
    <location>
        <position position="1"/>
    </location>
</feature>
<dbReference type="SUPFAM" id="SSF51735">
    <property type="entry name" value="NAD(P)-binding Rossmann-fold domains"/>
    <property type="match status" value="1"/>
</dbReference>
<reference evidence="2" key="1">
    <citation type="submission" date="2022-04" db="EMBL/GenBank/DDBJ databases">
        <authorList>
            <person name="Xu L."/>
            <person name="Lv Z."/>
        </authorList>
    </citation>
    <scope>NUCLEOTIDE SEQUENCE</scope>
    <source>
        <strain evidence="2">LV_2022a</strain>
    </source>
</reference>
<feature type="domain" description="D-isomer specific 2-hydroxyacid dehydrogenase NAD-binding" evidence="1">
    <location>
        <begin position="189"/>
        <end position="270"/>
    </location>
</feature>
<gene>
    <name evidence="2" type="ORF">MN116_005873</name>
</gene>
<sequence>DIFDRPKDIRTLNSLAQYVVFVGIDELTVERPILHDLINLICVQSSELENLPKHICQNVSDMVTYQEIVLSSKYLQQFSYLKNIYIPEYLTYTPYWDECKNLGINLHIVPLELDVQKSAEFIIGIILSTHYDIMSIHLNEKHSTYGKRPASSPSQSTVNQLLKINKHRYNRTDEILFKHTIVDNDSDNNQAKEITFSNRHEAQLNTVRNIQIGIIGLGPISLAIIRQLEKFNYTIRVYDKYLPDGIDTALHLHYTNNYEEIIHESDWIIFIQETIVFKDVKLCSKKNDYSSLMVNELFNNENMKARIKTDELNIQRSPNLICLNNQLNKLQVQSEELRRSMSLFLRRNLLKNYIFPPKMNNEFKNNTERQLKLAFNNPRMNPFMYPSKKHTDIKQQILNCSLELLCLQDSFECESGKVKQTVIDQEMNTNNEKKLTQQLTYIHSKATESVDATIKQEDSQRG</sequence>
<evidence type="ECO:0000259" key="1">
    <source>
        <dbReference type="Pfam" id="PF02826"/>
    </source>
</evidence>
<dbReference type="Pfam" id="PF02826">
    <property type="entry name" value="2-Hacid_dh_C"/>
    <property type="match status" value="1"/>
</dbReference>
<dbReference type="EMBL" id="JALJAT010000004">
    <property type="protein sequence ID" value="KAK4470306.1"/>
    <property type="molecule type" value="Genomic_DNA"/>
</dbReference>
<dbReference type="InterPro" id="IPR006140">
    <property type="entry name" value="D-isomer_DH_NAD-bd"/>
</dbReference>
<keyword evidence="3" id="KW-1185">Reference proteome</keyword>
<proteinExistence type="predicted"/>
<protein>
    <recommendedName>
        <fullName evidence="1">D-isomer specific 2-hydroxyacid dehydrogenase NAD-binding domain-containing protein</fullName>
    </recommendedName>
</protein>
<dbReference type="AlphaFoldDB" id="A0AAE2D3T8"/>
<dbReference type="GO" id="GO:0051287">
    <property type="term" value="F:NAD binding"/>
    <property type="evidence" value="ECO:0007669"/>
    <property type="project" value="InterPro"/>
</dbReference>
<dbReference type="Gene3D" id="3.40.50.720">
    <property type="entry name" value="NAD(P)-binding Rossmann-like Domain"/>
    <property type="match status" value="1"/>
</dbReference>
<organism evidence="2 3">
    <name type="scientific">Schistosoma mekongi</name>
    <name type="common">Parasitic worm</name>
    <dbReference type="NCBI Taxonomy" id="38744"/>
    <lineage>
        <taxon>Eukaryota</taxon>
        <taxon>Metazoa</taxon>
        <taxon>Spiralia</taxon>
        <taxon>Lophotrochozoa</taxon>
        <taxon>Platyhelminthes</taxon>
        <taxon>Trematoda</taxon>
        <taxon>Digenea</taxon>
        <taxon>Strigeidida</taxon>
        <taxon>Schistosomatoidea</taxon>
        <taxon>Schistosomatidae</taxon>
        <taxon>Schistosoma</taxon>
    </lineage>
</organism>
<evidence type="ECO:0000313" key="2">
    <source>
        <dbReference type="EMBL" id="KAK4470306.1"/>
    </source>
</evidence>
<dbReference type="Proteomes" id="UP001292079">
    <property type="component" value="Unassembled WGS sequence"/>
</dbReference>
<name>A0AAE2D3T8_SCHME</name>
<evidence type="ECO:0000313" key="3">
    <source>
        <dbReference type="Proteomes" id="UP001292079"/>
    </source>
</evidence>
<comment type="caution">
    <text evidence="2">The sequence shown here is derived from an EMBL/GenBank/DDBJ whole genome shotgun (WGS) entry which is preliminary data.</text>
</comment>